<keyword evidence="3" id="KW-1185">Reference proteome</keyword>
<dbReference type="OrthoDB" id="10253204at2759"/>
<dbReference type="InterPro" id="IPR007109">
    <property type="entry name" value="Brix"/>
</dbReference>
<evidence type="ECO:0000313" key="2">
    <source>
        <dbReference type="EMBL" id="KAB7504871.1"/>
    </source>
</evidence>
<feature type="domain" description="Brix" evidence="1">
    <location>
        <begin position="93"/>
        <end position="275"/>
    </location>
</feature>
<dbReference type="SMART" id="SM00879">
    <property type="entry name" value="Brix"/>
    <property type="match status" value="1"/>
</dbReference>
<dbReference type="GO" id="GO:0005654">
    <property type="term" value="C:nucleoplasm"/>
    <property type="evidence" value="ECO:0007669"/>
    <property type="project" value="UniProtKB-ARBA"/>
</dbReference>
<dbReference type="Gene3D" id="3.40.50.10480">
    <property type="entry name" value="Probable brix-domain ribosomal biogenesis protein"/>
    <property type="match status" value="1"/>
</dbReference>
<dbReference type="PANTHER" id="PTHR22734:SF2">
    <property type="entry name" value="U3 SMALL NUCLEOLAR RIBONUCLEOPROTEIN PROTEIN IMP4"/>
    <property type="match status" value="1"/>
</dbReference>
<dbReference type="PANTHER" id="PTHR22734">
    <property type="entry name" value="U3 SMALL NUCLEOLAR RIBONUCLEOPROTEIN PROTEIN IMP4"/>
    <property type="match status" value="1"/>
</dbReference>
<protein>
    <submittedName>
        <fullName evidence="2">Brix domain-containing protein</fullName>
    </submittedName>
</protein>
<evidence type="ECO:0000259" key="1">
    <source>
        <dbReference type="PROSITE" id="PS50833"/>
    </source>
</evidence>
<dbReference type="AlphaFoldDB" id="A0A5N5TEC3"/>
<dbReference type="GO" id="GO:0006364">
    <property type="term" value="P:rRNA processing"/>
    <property type="evidence" value="ECO:0007669"/>
    <property type="project" value="InterPro"/>
</dbReference>
<gene>
    <name evidence="2" type="ORF">Anas_01841</name>
</gene>
<dbReference type="GO" id="GO:0042274">
    <property type="term" value="P:ribosomal small subunit biogenesis"/>
    <property type="evidence" value="ECO:0007669"/>
    <property type="project" value="UniProtKB-ARBA"/>
</dbReference>
<evidence type="ECO:0000313" key="3">
    <source>
        <dbReference type="Proteomes" id="UP000326759"/>
    </source>
</evidence>
<dbReference type="Proteomes" id="UP000326759">
    <property type="component" value="Unassembled WGS sequence"/>
</dbReference>
<accession>A0A5N5TEC3</accession>
<dbReference type="GO" id="GO:0032040">
    <property type="term" value="C:small-subunit processome"/>
    <property type="evidence" value="ECO:0007669"/>
    <property type="project" value="TreeGrafter"/>
</dbReference>
<dbReference type="GO" id="GO:0042134">
    <property type="term" value="F:rRNA primary transcript binding"/>
    <property type="evidence" value="ECO:0007669"/>
    <property type="project" value="InterPro"/>
</dbReference>
<name>A0A5N5TEC3_9CRUS</name>
<reference evidence="2 3" key="1">
    <citation type="journal article" date="2019" name="PLoS Biol.">
        <title>Sex chromosomes control vertical transmission of feminizing Wolbachia symbionts in an isopod.</title>
        <authorList>
            <person name="Becking T."/>
            <person name="Chebbi M.A."/>
            <person name="Giraud I."/>
            <person name="Moumen B."/>
            <person name="Laverre T."/>
            <person name="Caubet Y."/>
            <person name="Peccoud J."/>
            <person name="Gilbert C."/>
            <person name="Cordaux R."/>
        </authorList>
    </citation>
    <scope>NUCLEOTIDE SEQUENCE [LARGE SCALE GENOMIC DNA]</scope>
    <source>
        <strain evidence="2">ANa2</strain>
        <tissue evidence="2">Whole body excluding digestive tract and cuticle</tissue>
    </source>
</reference>
<dbReference type="SUPFAM" id="SSF52954">
    <property type="entry name" value="Class II aaRS ABD-related"/>
    <property type="match status" value="1"/>
</dbReference>
<dbReference type="GO" id="GO:0034457">
    <property type="term" value="C:Mpp10 complex"/>
    <property type="evidence" value="ECO:0007669"/>
    <property type="project" value="UniProtKB-ARBA"/>
</dbReference>
<dbReference type="GO" id="GO:0030515">
    <property type="term" value="F:snoRNA binding"/>
    <property type="evidence" value="ECO:0007669"/>
    <property type="project" value="TreeGrafter"/>
</dbReference>
<dbReference type="EMBL" id="SEYY01002164">
    <property type="protein sequence ID" value="KAB7504871.1"/>
    <property type="molecule type" value="Genomic_DNA"/>
</dbReference>
<comment type="caution">
    <text evidence="2">The sequence shown here is derived from an EMBL/GenBank/DDBJ whole genome shotgun (WGS) entry which is preliminary data.</text>
</comment>
<organism evidence="2 3">
    <name type="scientific">Armadillidium nasatum</name>
    <dbReference type="NCBI Taxonomy" id="96803"/>
    <lineage>
        <taxon>Eukaryota</taxon>
        <taxon>Metazoa</taxon>
        <taxon>Ecdysozoa</taxon>
        <taxon>Arthropoda</taxon>
        <taxon>Crustacea</taxon>
        <taxon>Multicrustacea</taxon>
        <taxon>Malacostraca</taxon>
        <taxon>Eumalacostraca</taxon>
        <taxon>Peracarida</taxon>
        <taxon>Isopoda</taxon>
        <taxon>Oniscidea</taxon>
        <taxon>Crinocheta</taxon>
        <taxon>Armadillidiidae</taxon>
        <taxon>Armadillidium</taxon>
    </lineage>
</organism>
<proteinExistence type="predicted"/>
<sequence length="305" mass="35504">MADFSIKRQARLRREFLYRKSLEDRYARMQKKKDTIKSSIQEGSEIPNHLKKKAISLMENGEWDDEGPRLAAELGGEDNDIDDEYRWAGVNDPKIVLTTSRDPSSKLKAFAKEIKLLFPNCQRINRGGNETKQLIEACRANDVTDFIIVHETRGRPDGLIICHLPFGPTSYFTLNDVVMRHDIPDIGTMSEQYPQLLFNNFKTKLAERTMNVLKYLFPVPKPSSTRVVSFTNYDDWILFRQHMYKKVDGGKTYELSEIGPRFSMHLYKIIRGTLEQVQAAEVEYDKKSHLNTQRKRMLFSSEDPW</sequence>
<dbReference type="InterPro" id="IPR044281">
    <property type="entry name" value="IMP4/RPF1"/>
</dbReference>
<dbReference type="PROSITE" id="PS50833">
    <property type="entry name" value="BRIX"/>
    <property type="match status" value="1"/>
</dbReference>
<dbReference type="Pfam" id="PF04427">
    <property type="entry name" value="Brix"/>
    <property type="match status" value="1"/>
</dbReference>
<dbReference type="FunFam" id="3.40.50.10480:FF:000001">
    <property type="entry name" value="IMP4, U3 small nucleolar ribonucleoprotein"/>
    <property type="match status" value="1"/>
</dbReference>